<feature type="compositionally biased region" description="Basic and acidic residues" evidence="1">
    <location>
        <begin position="393"/>
        <end position="410"/>
    </location>
</feature>
<feature type="region of interest" description="Disordered" evidence="1">
    <location>
        <begin position="314"/>
        <end position="446"/>
    </location>
</feature>
<proteinExistence type="predicted"/>
<feature type="compositionally biased region" description="Low complexity" evidence="1">
    <location>
        <begin position="433"/>
        <end position="445"/>
    </location>
</feature>
<accession>A0A0L0VQW3</accession>
<gene>
    <name evidence="2" type="ORF">PSTG_05027</name>
</gene>
<dbReference type="PANTHER" id="PTHR33069:SF3">
    <property type="entry name" value="DYNEIN HEAVY CHAIN TAIL DOMAIN-CONTAINING PROTEIN"/>
    <property type="match status" value="1"/>
</dbReference>
<dbReference type="Proteomes" id="UP000054564">
    <property type="component" value="Unassembled WGS sequence"/>
</dbReference>
<dbReference type="EMBL" id="AJIL01000028">
    <property type="protein sequence ID" value="KNF01592.1"/>
    <property type="molecule type" value="Genomic_DNA"/>
</dbReference>
<keyword evidence="3" id="KW-1185">Reference proteome</keyword>
<reference evidence="3" key="1">
    <citation type="submission" date="2014-03" db="EMBL/GenBank/DDBJ databases">
        <title>The Genome Sequence of Puccinia striiformis f. sp. tritici PST-78.</title>
        <authorList>
            <consortium name="The Broad Institute Genome Sequencing Platform"/>
            <person name="Cuomo C."/>
            <person name="Hulbert S."/>
            <person name="Chen X."/>
            <person name="Walker B."/>
            <person name="Young S.K."/>
            <person name="Zeng Q."/>
            <person name="Gargeya S."/>
            <person name="Fitzgerald M."/>
            <person name="Haas B."/>
            <person name="Abouelleil A."/>
            <person name="Alvarado L."/>
            <person name="Arachchi H.M."/>
            <person name="Berlin A.M."/>
            <person name="Chapman S.B."/>
            <person name="Goldberg J."/>
            <person name="Griggs A."/>
            <person name="Gujja S."/>
            <person name="Hansen M."/>
            <person name="Howarth C."/>
            <person name="Imamovic A."/>
            <person name="Larimer J."/>
            <person name="McCowan C."/>
            <person name="Montmayeur A."/>
            <person name="Murphy C."/>
            <person name="Neiman D."/>
            <person name="Pearson M."/>
            <person name="Priest M."/>
            <person name="Roberts A."/>
            <person name="Saif S."/>
            <person name="Shea T."/>
            <person name="Sisk P."/>
            <person name="Sykes S."/>
            <person name="Wortman J."/>
            <person name="Nusbaum C."/>
            <person name="Birren B."/>
        </authorList>
    </citation>
    <scope>NUCLEOTIDE SEQUENCE [LARGE SCALE GENOMIC DNA]</scope>
    <source>
        <strain evidence="3">race PST-78</strain>
    </source>
</reference>
<feature type="compositionally biased region" description="Polar residues" evidence="1">
    <location>
        <begin position="378"/>
        <end position="392"/>
    </location>
</feature>
<comment type="caution">
    <text evidence="2">The sequence shown here is derived from an EMBL/GenBank/DDBJ whole genome shotgun (WGS) entry which is preliminary data.</text>
</comment>
<dbReference type="PANTHER" id="PTHR33069">
    <property type="entry name" value="CHROMOSOME 7, WHOLE GENOME SHOTGUN SEQUENCE-RELATED"/>
    <property type="match status" value="1"/>
</dbReference>
<feature type="compositionally biased region" description="Acidic residues" evidence="1">
    <location>
        <begin position="324"/>
        <end position="338"/>
    </location>
</feature>
<evidence type="ECO:0000313" key="3">
    <source>
        <dbReference type="Proteomes" id="UP000054564"/>
    </source>
</evidence>
<dbReference type="STRING" id="1165861.A0A0L0VQW3"/>
<dbReference type="AlphaFoldDB" id="A0A0L0VQW3"/>
<evidence type="ECO:0000313" key="2">
    <source>
        <dbReference type="EMBL" id="KNF01592.1"/>
    </source>
</evidence>
<dbReference type="OrthoDB" id="2502300at2759"/>
<name>A0A0L0VQW3_9BASI</name>
<evidence type="ECO:0000256" key="1">
    <source>
        <dbReference type="SAM" id="MobiDB-lite"/>
    </source>
</evidence>
<sequence>MKAEYQKTGQPENKFPVAAGCNRCGLHPHSSLGPAAKVALKTIGHRKHKRIPSREQENTIPNMVTNRRIDPGTSQTTDVVVDALKKLSFPLASSMDEDANDKGRMLTAEEIEVRKGVLVEIRTKILPLLGRQLSDLLNSLDVSDLGRDPNPRLHAMISIANRIEDTLLHLKSTTNLVALETLPIPEDEDYECGVFKRFRSTRLLDKINELLEEHISPLSHHSIQFVLGWQSSDNPSGSISPTGASGEQLEPDHHRKKVIGIANQTCQTIQSTIEWLELDEFGLLQHEWQTKLDLLNSLDLQLLDRIDRPLPIEQKRKRRHSSDSECDCSDESEDEEQESNSPLVDQPEDDGQSEDGEKESNSPQVDQTKDDGQEDAPVTNQAGNESSSTSKADQPEAKSKCKAKENRSEEDPSGDDGDGDDDDDESGSDEDSNYSGSSDSTGHSGIVPVRRGIKELARLILPMIKMVRIFMGKLSESQVKKAPFILDEQMSSDELNSLLKRVGRIVDTLNEFLTLALTIYDDDDLDDDQLDRLRSESGSIAEQFDSALLLLAFFLVPAEDSPAPLTHNHFNNWFCTLRAQIHNASDSLRGGIYDLESTLFED</sequence>
<feature type="compositionally biased region" description="Acidic residues" evidence="1">
    <location>
        <begin position="411"/>
        <end position="432"/>
    </location>
</feature>
<feature type="compositionally biased region" description="Acidic residues" evidence="1">
    <location>
        <begin position="346"/>
        <end position="357"/>
    </location>
</feature>
<organism evidence="2 3">
    <name type="scientific">Puccinia striiformis f. sp. tritici PST-78</name>
    <dbReference type="NCBI Taxonomy" id="1165861"/>
    <lineage>
        <taxon>Eukaryota</taxon>
        <taxon>Fungi</taxon>
        <taxon>Dikarya</taxon>
        <taxon>Basidiomycota</taxon>
        <taxon>Pucciniomycotina</taxon>
        <taxon>Pucciniomycetes</taxon>
        <taxon>Pucciniales</taxon>
        <taxon>Pucciniaceae</taxon>
        <taxon>Puccinia</taxon>
    </lineage>
</organism>
<protein>
    <submittedName>
        <fullName evidence="2">Uncharacterized protein</fullName>
    </submittedName>
</protein>